<organism evidence="2">
    <name type="scientific">uncultured Sulfurovum sp</name>
    <dbReference type="NCBI Taxonomy" id="269237"/>
    <lineage>
        <taxon>Bacteria</taxon>
        <taxon>Pseudomonadati</taxon>
        <taxon>Campylobacterota</taxon>
        <taxon>Epsilonproteobacteria</taxon>
        <taxon>Campylobacterales</taxon>
        <taxon>Sulfurovaceae</taxon>
        <taxon>Sulfurovum</taxon>
        <taxon>environmental samples</taxon>
    </lineage>
</organism>
<protein>
    <submittedName>
        <fullName evidence="2">Uncharacterized protein</fullName>
    </submittedName>
</protein>
<feature type="transmembrane region" description="Helical" evidence="1">
    <location>
        <begin position="41"/>
        <end position="61"/>
    </location>
</feature>
<proteinExistence type="predicted"/>
<keyword evidence="1" id="KW-0812">Transmembrane</keyword>
<accession>A0A6S6SCX2</accession>
<evidence type="ECO:0000256" key="1">
    <source>
        <dbReference type="SAM" id="Phobius"/>
    </source>
</evidence>
<sequence>MHDLKKMLTVVAMPWSIGLIFSLIALYFLYKNHTQKAKKHLTISIFWILLISWAPLSNSFLKPLENSYQRLENIPSNTPTN</sequence>
<name>A0A6S6SCX2_9BACT</name>
<dbReference type="AlphaFoldDB" id="A0A6S6SCX2"/>
<gene>
    <name evidence="2" type="ORF">HELGO_WM35537</name>
</gene>
<keyword evidence="1" id="KW-1133">Transmembrane helix</keyword>
<evidence type="ECO:0000313" key="2">
    <source>
        <dbReference type="EMBL" id="CAA6804066.1"/>
    </source>
</evidence>
<reference evidence="2" key="1">
    <citation type="submission" date="2020-01" db="EMBL/GenBank/DDBJ databases">
        <authorList>
            <person name="Meier V. D."/>
            <person name="Meier V D."/>
        </authorList>
    </citation>
    <scope>NUCLEOTIDE SEQUENCE</scope>
    <source>
        <strain evidence="2">HLG_WM_MAG_03</strain>
    </source>
</reference>
<dbReference type="EMBL" id="CACVAR010000122">
    <property type="protein sequence ID" value="CAA6804066.1"/>
    <property type="molecule type" value="Genomic_DNA"/>
</dbReference>
<keyword evidence="1" id="KW-0472">Membrane</keyword>
<feature type="transmembrane region" description="Helical" evidence="1">
    <location>
        <begin position="12"/>
        <end position="29"/>
    </location>
</feature>